<dbReference type="PANTHER" id="PTHR47027:SF28">
    <property type="entry name" value="ENDONUCLEASE-REVERSE TRANSCRIPTASE"/>
    <property type="match status" value="1"/>
</dbReference>
<gene>
    <name evidence="8" type="ORF">QTP70_021303</name>
</gene>
<protein>
    <recommendedName>
        <fullName evidence="2">ribonuclease H</fullName>
        <ecNumber evidence="2">3.1.26.4</ecNumber>
    </recommendedName>
</protein>
<dbReference type="Pfam" id="PF03372">
    <property type="entry name" value="Exo_endo_phos"/>
    <property type="match status" value="1"/>
</dbReference>
<dbReference type="GO" id="GO:0004523">
    <property type="term" value="F:RNA-DNA hybrid ribonuclease activity"/>
    <property type="evidence" value="ECO:0007669"/>
    <property type="project" value="UniProtKB-EC"/>
</dbReference>
<keyword evidence="3" id="KW-0479">Metal-binding</keyword>
<dbReference type="EC" id="3.1.26.4" evidence="2"/>
<dbReference type="CDD" id="cd01650">
    <property type="entry name" value="RT_nLTR_like"/>
    <property type="match status" value="1"/>
</dbReference>
<organism evidence="8 9">
    <name type="scientific">Hemibagrus guttatus</name>
    <dbReference type="NCBI Taxonomy" id="175788"/>
    <lineage>
        <taxon>Eukaryota</taxon>
        <taxon>Metazoa</taxon>
        <taxon>Chordata</taxon>
        <taxon>Craniata</taxon>
        <taxon>Vertebrata</taxon>
        <taxon>Euteleostomi</taxon>
        <taxon>Actinopterygii</taxon>
        <taxon>Neopterygii</taxon>
        <taxon>Teleostei</taxon>
        <taxon>Ostariophysi</taxon>
        <taxon>Siluriformes</taxon>
        <taxon>Bagridae</taxon>
        <taxon>Hemibagrus</taxon>
    </lineage>
</organism>
<dbReference type="SUPFAM" id="SSF56672">
    <property type="entry name" value="DNA/RNA polymerases"/>
    <property type="match status" value="1"/>
</dbReference>
<evidence type="ECO:0000259" key="7">
    <source>
        <dbReference type="PROSITE" id="PS50878"/>
    </source>
</evidence>
<feature type="coiled-coil region" evidence="4">
    <location>
        <begin position="26"/>
        <end position="78"/>
    </location>
</feature>
<comment type="caution">
    <text evidence="8">The sequence shown here is derived from an EMBL/GenBank/DDBJ whole genome shotgun (WGS) entry which is preliminary data.</text>
</comment>
<feature type="non-terminal residue" evidence="8">
    <location>
        <position position="1392"/>
    </location>
</feature>
<dbReference type="GO" id="GO:0003676">
    <property type="term" value="F:nucleic acid binding"/>
    <property type="evidence" value="ECO:0007669"/>
    <property type="project" value="InterPro"/>
</dbReference>
<dbReference type="CDD" id="cd09076">
    <property type="entry name" value="L1-EN"/>
    <property type="match status" value="1"/>
</dbReference>
<dbReference type="PROSITE" id="PS50878">
    <property type="entry name" value="RT_POL"/>
    <property type="match status" value="1"/>
</dbReference>
<keyword evidence="3" id="KW-0862">Zinc</keyword>
<evidence type="ECO:0000256" key="2">
    <source>
        <dbReference type="ARBA" id="ARBA00012180"/>
    </source>
</evidence>
<evidence type="ECO:0000313" key="8">
    <source>
        <dbReference type="EMBL" id="KAK3526270.1"/>
    </source>
</evidence>
<dbReference type="InterPro" id="IPR005135">
    <property type="entry name" value="Endo/exonuclease/phosphatase"/>
</dbReference>
<evidence type="ECO:0000256" key="3">
    <source>
        <dbReference type="PROSITE-ProRule" id="PRU00047"/>
    </source>
</evidence>
<dbReference type="Gene3D" id="3.30.70.270">
    <property type="match status" value="1"/>
</dbReference>
<keyword evidence="9" id="KW-1185">Reference proteome</keyword>
<evidence type="ECO:0000259" key="6">
    <source>
        <dbReference type="PROSITE" id="PS50158"/>
    </source>
</evidence>
<feature type="region of interest" description="Disordered" evidence="5">
    <location>
        <begin position="89"/>
        <end position="122"/>
    </location>
</feature>
<dbReference type="InterPro" id="IPR000477">
    <property type="entry name" value="RT_dom"/>
</dbReference>
<dbReference type="InterPro" id="IPR043502">
    <property type="entry name" value="DNA/RNA_pol_sf"/>
</dbReference>
<dbReference type="SUPFAM" id="SSF56219">
    <property type="entry name" value="DNase I-like"/>
    <property type="match status" value="1"/>
</dbReference>
<dbReference type="Proteomes" id="UP001274896">
    <property type="component" value="Unassembled WGS sequence"/>
</dbReference>
<proteinExistence type="inferred from homology"/>
<sequence length="1392" mass="161098">MGRSGNAQRQVEEAVKYLYDSHSELLKQSQAESGEKEEDRRQLYQEVRKMQKELDGRLNKTTDELKAVRERIKEKEQQRAKKSVVISTMITRSKKQRPEEEEGEEEVKDGLPEYNEERSEQAQGAAAQFPVIIKGNDVAYVPWSFLDLTGLIGRLPSICEGAQKWITRFEEQTMGQMLALGDIKAILSQSLGKAKMIEIFQNVNLKKEAEGQIYNPRSFGPHRNSIWHSLRESYPTRADPGRVEKIKMEGDESVAEFVLKLQKAWREEMGGAWDETAASQTLFLMMVKKALPMEVQDQLDTVVGLSTMAWPTFEANIIHYVELHRRKEREAKKVADSLVMQLHKAQLRELARNKQDIMEKKKEEKSVAKQAAVLVAQPVAPPVAQPALPMPQPAAMTQAMPIGPPQQMQPVYYASQPLTMYPPVQQHLPQYRRWGQGGGTFQQPTRGRAPMTQGQRGCWVCYEPNHLQRDCPYAYQQEGPIAPTRDNSQQNQGWQGPGNWTGPWIGPNQQSQRPMTSGMGPMGPTPGRKGRELADVMERRKVDILCVQETRWKGSKARSIGAGFKLFYYGVDSKRNGVGVVLKEEFVRNVLEVKRVSDRVMSLKLEIEGVMLNVVSGYAPQVGCELEEKERFWSELDEVMESIPTGERVVIGADFNGHVGEGNTGDEEVMGKFGVKERNLEGQMVVDFAKRMDMGVVNTYFQKREEHRVTYKSGGRSTQVDYILCRRGNLKEISDCKVVVGESVARQHRMVVCRMTLMVCKKKRSEIEKKTKWWKLKKEECCEEFRQKLRQALGGQVVLPDDWETTAEVIRETGRKVLGVSSGRRKEDKETWWWNEEVQDSIQRKRLAKKKWDMDRTEENRQEYKELQRRVKREVSKAKQKAYDELYTRLDTTEGEKDLYRLARQRDRDGKDVQQVRVIKDRDGRVLTSEESVQRRWKEYFEELMNEENEREKRVEGVNSVEQKVDKIRKDEVRKALKRMKSGKAVGPDDIPVEVWKCLGEAAVEFLASLFNRVLESERMPEEWRRSVLVPIFKNKGDVQSCSNYRGIKLMSHTMKVWERVVEARLRKVVEICEQQYGFMPRKSTTDAIFALRILMEKYRDGQKEFHCVFVDLEKAYDRVPREELWYCMRKSGVAEKYVRVVQDMYERSRTVVRCAVGQTEEFNVEVGLHQGSALSPFLFAIVMDQLSEEIRQESPWTMMFADDIVICSESREQVEENLERWRFALERRGMKVSRSKTEYMCVNEREGSGTVRLQGEEVKKVQEFKYLGSTVQSNGECGKEVKKRVQAGWNGWRKVSGVLCDQKISARIKGKVYRTVVRAAMLYGLETVSLRKRQESELEVAELKMLRFSLGVTRLDRIRNEYIRGTAHVGRLGDKVREARLRWFGHVQRRE</sequence>
<evidence type="ECO:0000256" key="1">
    <source>
        <dbReference type="ARBA" id="ARBA00010879"/>
    </source>
</evidence>
<feature type="domain" description="CCHC-type" evidence="6">
    <location>
        <begin position="458"/>
        <end position="472"/>
    </location>
</feature>
<feature type="coiled-coil region" evidence="4">
    <location>
        <begin position="340"/>
        <end position="367"/>
    </location>
</feature>
<dbReference type="InterPro" id="IPR043128">
    <property type="entry name" value="Rev_trsase/Diguanyl_cyclase"/>
</dbReference>
<dbReference type="InterPro" id="IPR036691">
    <property type="entry name" value="Endo/exonu/phosph_ase_sf"/>
</dbReference>
<reference evidence="8" key="1">
    <citation type="submission" date="2023-06" db="EMBL/GenBank/DDBJ databases">
        <title>Male Hemibagrus guttatus genome.</title>
        <authorList>
            <person name="Bian C."/>
        </authorList>
    </citation>
    <scope>NUCLEOTIDE SEQUENCE</scope>
    <source>
        <strain evidence="8">Male_cb2023</strain>
        <tissue evidence="8">Muscle</tissue>
    </source>
</reference>
<name>A0AAE0UY07_9TELE</name>
<dbReference type="EMBL" id="JAUCMX010000013">
    <property type="protein sequence ID" value="KAK3526270.1"/>
    <property type="molecule type" value="Genomic_DNA"/>
</dbReference>
<dbReference type="Gene3D" id="3.60.10.10">
    <property type="entry name" value="Endonuclease/exonuclease/phosphatase"/>
    <property type="match status" value="1"/>
</dbReference>
<keyword evidence="4" id="KW-0175">Coiled coil</keyword>
<dbReference type="PANTHER" id="PTHR47027">
    <property type="entry name" value="REVERSE TRANSCRIPTASE DOMAIN-CONTAINING PROTEIN"/>
    <property type="match status" value="1"/>
</dbReference>
<dbReference type="InterPro" id="IPR001878">
    <property type="entry name" value="Znf_CCHC"/>
</dbReference>
<dbReference type="Pfam" id="PF00078">
    <property type="entry name" value="RVT_1"/>
    <property type="match status" value="1"/>
</dbReference>
<feature type="compositionally biased region" description="Basic and acidic residues" evidence="5">
    <location>
        <begin position="108"/>
        <end position="120"/>
    </location>
</feature>
<evidence type="ECO:0000313" key="9">
    <source>
        <dbReference type="Proteomes" id="UP001274896"/>
    </source>
</evidence>
<feature type="domain" description="Reverse transcriptase" evidence="7">
    <location>
        <begin position="1013"/>
        <end position="1272"/>
    </location>
</feature>
<dbReference type="GO" id="GO:0008270">
    <property type="term" value="F:zinc ion binding"/>
    <property type="evidence" value="ECO:0007669"/>
    <property type="project" value="UniProtKB-KW"/>
</dbReference>
<keyword evidence="3" id="KW-0863">Zinc-finger</keyword>
<feature type="region of interest" description="Disordered" evidence="5">
    <location>
        <begin position="506"/>
        <end position="528"/>
    </location>
</feature>
<evidence type="ECO:0000256" key="5">
    <source>
        <dbReference type="SAM" id="MobiDB-lite"/>
    </source>
</evidence>
<comment type="similarity">
    <text evidence="1">Belongs to the beta type-B retroviral polymerase family. HERV class-II K(HML-2) pol subfamily.</text>
</comment>
<evidence type="ECO:0000256" key="4">
    <source>
        <dbReference type="SAM" id="Coils"/>
    </source>
</evidence>
<accession>A0AAE0UY07</accession>
<feature type="coiled-coil region" evidence="4">
    <location>
        <begin position="847"/>
        <end position="881"/>
    </location>
</feature>
<dbReference type="PROSITE" id="PS50158">
    <property type="entry name" value="ZF_CCHC"/>
    <property type="match status" value="1"/>
</dbReference>